<dbReference type="EMBL" id="JYDO01000267">
    <property type="protein sequence ID" value="KRZ66096.1"/>
    <property type="molecule type" value="Genomic_DNA"/>
</dbReference>
<dbReference type="Proteomes" id="UP000054843">
    <property type="component" value="Unassembled WGS sequence"/>
</dbReference>
<keyword evidence="3" id="KW-1185">Reference proteome</keyword>
<accession>A0A0V1M3A2</accession>
<feature type="transmembrane region" description="Helical" evidence="1">
    <location>
        <begin position="52"/>
        <end position="76"/>
    </location>
</feature>
<keyword evidence="1" id="KW-1133">Transmembrane helix</keyword>
<name>A0A0V1M3A2_9BILA</name>
<evidence type="ECO:0000256" key="1">
    <source>
        <dbReference type="SAM" id="Phobius"/>
    </source>
</evidence>
<evidence type="ECO:0000313" key="2">
    <source>
        <dbReference type="EMBL" id="KRZ66096.1"/>
    </source>
</evidence>
<dbReference type="AlphaFoldDB" id="A0A0V1M3A2"/>
<keyword evidence="1" id="KW-0812">Transmembrane</keyword>
<proteinExistence type="predicted"/>
<dbReference type="OrthoDB" id="5918565at2759"/>
<gene>
    <name evidence="2" type="ORF">T10_7573</name>
</gene>
<sequence length="651" mass="75267">MEKLKHKSWKWKSCHFCLEQQQQHFLFFFFFFSPFFPLSTKNLETDDGTKPFIAIAMLVCGVIGGLMLVILCLIFCKQCFKPQQDNKLNENRCYYRPCYSEKSCPEKSSRLNNKVFEYTTERQSMKSKTNEQQYKNKSCNANPVVIETSRNVAVKNDKYNFKIQYTHSLQEFCPKGKSNSEKHTKIAHPDNQTIVEEETSEILHQHCNEFNHFQCRQALHSPQSRLTIFQNTLSFKDKSDSQMLKNGTELQKCISQSKVNRACSTAPVPVPVVKNIEDLLADQFSENDTLIASDWIEQQPRKIYVDRKKRQKILKRTPQPNFRNNRQSAGAEQGGRVIKSFELLDDHCKPCIPTRQARSLEIDYGTTTTSKPIHQSFCFGRQQLNKANPPRLLFNSPAHKKWDNFEANFKTRIVRPLTEDLAEKMESECNNKLWELRCSLIKQLHSLNHNIPAKEKMFCRTENDKKNSSSSTTCTTSFESNTELSACDEFSWTPCPPTFNNTPLTLHAKRQKLKKLYLRRQWQLHKQHAAIVQSQESYETAESSESSKLEQTLTSTESIVVGTTEAPLTSRPEIWEQAQNRFPYISPIENEVIDLTCSSLVKDSTGNACQYWIHSESTLPLQTSEHPLIGIQYHPSEQKAGQGSRDFYLQI</sequence>
<reference evidence="2 3" key="1">
    <citation type="submission" date="2015-01" db="EMBL/GenBank/DDBJ databases">
        <title>Evolution of Trichinella species and genotypes.</title>
        <authorList>
            <person name="Korhonen P.K."/>
            <person name="Edoardo P."/>
            <person name="Giuseppe L.R."/>
            <person name="Gasser R.B."/>
        </authorList>
    </citation>
    <scope>NUCLEOTIDE SEQUENCE [LARGE SCALE GENOMIC DNA]</scope>
    <source>
        <strain evidence="2">ISS1980</strain>
    </source>
</reference>
<evidence type="ECO:0000313" key="3">
    <source>
        <dbReference type="Proteomes" id="UP000054843"/>
    </source>
</evidence>
<feature type="transmembrane region" description="Helical" evidence="1">
    <location>
        <begin position="21"/>
        <end position="40"/>
    </location>
</feature>
<organism evidence="2 3">
    <name type="scientific">Trichinella papuae</name>
    <dbReference type="NCBI Taxonomy" id="268474"/>
    <lineage>
        <taxon>Eukaryota</taxon>
        <taxon>Metazoa</taxon>
        <taxon>Ecdysozoa</taxon>
        <taxon>Nematoda</taxon>
        <taxon>Enoplea</taxon>
        <taxon>Dorylaimia</taxon>
        <taxon>Trichinellida</taxon>
        <taxon>Trichinellidae</taxon>
        <taxon>Trichinella</taxon>
    </lineage>
</organism>
<protein>
    <submittedName>
        <fullName evidence="2">Uncharacterized protein</fullName>
    </submittedName>
</protein>
<keyword evidence="1" id="KW-0472">Membrane</keyword>
<comment type="caution">
    <text evidence="2">The sequence shown here is derived from an EMBL/GenBank/DDBJ whole genome shotgun (WGS) entry which is preliminary data.</text>
</comment>